<dbReference type="Gene3D" id="3.40.50.300">
    <property type="entry name" value="P-loop containing nucleotide triphosphate hydrolases"/>
    <property type="match status" value="1"/>
</dbReference>
<dbReference type="PANTHER" id="PTHR35894:SF1">
    <property type="entry name" value="PHOSPHORIBULOKINASE _ URIDINE KINASE FAMILY"/>
    <property type="match status" value="1"/>
</dbReference>
<dbReference type="InterPro" id="IPR017466">
    <property type="entry name" value="XrtA-assoc_ATPase-like"/>
</dbReference>
<proteinExistence type="predicted"/>
<evidence type="ECO:0000259" key="1">
    <source>
        <dbReference type="SMART" id="SM00382"/>
    </source>
</evidence>
<keyword evidence="4" id="KW-1185">Reference proteome</keyword>
<evidence type="ECO:0000313" key="5">
    <source>
        <dbReference type="Proteomes" id="UP000237423"/>
    </source>
</evidence>
<reference evidence="2 4" key="1">
    <citation type="submission" date="2017-06" db="EMBL/GenBank/DDBJ databases">
        <title>Genome Sequencing of the methanotroph Methylovulum psychrotolerants str. HV10-M2 isolated from a high-altitude environment.</title>
        <authorList>
            <person name="Mateos-Rivera A."/>
        </authorList>
    </citation>
    <scope>NUCLEOTIDE SEQUENCE [LARGE SCALE GENOMIC DNA]</scope>
    <source>
        <strain evidence="2 4">HV10_M2</strain>
    </source>
</reference>
<reference evidence="3 5" key="2">
    <citation type="submission" date="2017-11" db="EMBL/GenBank/DDBJ databases">
        <title>Draft Genome Sequence of Methylobacter psychrotolerans Sph1T, an Obligate Methanotroph from Low-Temperature Environments.</title>
        <authorList>
            <person name="Oshkin I.Y."/>
            <person name="Miroshnikov K."/>
            <person name="Belova S.E."/>
            <person name="Korzhenkov A."/>
            <person name="Toshchakov S.V."/>
            <person name="Dedysh S.N."/>
        </authorList>
    </citation>
    <scope>NUCLEOTIDE SEQUENCE [LARGE SCALE GENOMIC DNA]</scope>
    <source>
        <strain evidence="3 5">Sph1</strain>
    </source>
</reference>
<dbReference type="SMART" id="SM00382">
    <property type="entry name" value="AAA"/>
    <property type="match status" value="1"/>
</dbReference>
<dbReference type="OrthoDB" id="9780149at2"/>
<dbReference type="InterPro" id="IPR049945">
    <property type="entry name" value="AAA_22"/>
</dbReference>
<dbReference type="PANTHER" id="PTHR35894">
    <property type="entry name" value="GENERAL SECRETION PATHWAY PROTEIN A-RELATED"/>
    <property type="match status" value="1"/>
</dbReference>
<dbReference type="Pfam" id="PF13401">
    <property type="entry name" value="AAA_22"/>
    <property type="match status" value="1"/>
</dbReference>
<dbReference type="EMBL" id="PGFZ01000007">
    <property type="protein sequence ID" value="POZ51121.1"/>
    <property type="molecule type" value="Genomic_DNA"/>
</dbReference>
<accession>A0A1Z4BUN5</accession>
<dbReference type="KEGG" id="mpsy:CEK71_02505"/>
<dbReference type="InterPro" id="IPR052026">
    <property type="entry name" value="ExeA_AAA_ATPase_DNA-bind"/>
</dbReference>
<dbReference type="NCBIfam" id="TIGR03015">
    <property type="entry name" value="pepcterm_ATPase"/>
    <property type="match status" value="1"/>
</dbReference>
<dbReference type="InterPro" id="IPR003593">
    <property type="entry name" value="AAA+_ATPase"/>
</dbReference>
<evidence type="ECO:0000313" key="2">
    <source>
        <dbReference type="EMBL" id="ASF45024.1"/>
    </source>
</evidence>
<organism evidence="2 4">
    <name type="scientific">Methylovulum psychrotolerans</name>
    <dbReference type="NCBI Taxonomy" id="1704499"/>
    <lineage>
        <taxon>Bacteria</taxon>
        <taxon>Pseudomonadati</taxon>
        <taxon>Pseudomonadota</taxon>
        <taxon>Gammaproteobacteria</taxon>
        <taxon>Methylococcales</taxon>
        <taxon>Methylococcaceae</taxon>
        <taxon>Methylovulum</taxon>
    </lineage>
</organism>
<dbReference type="InterPro" id="IPR027417">
    <property type="entry name" value="P-loop_NTPase"/>
</dbReference>
<feature type="domain" description="AAA+ ATPase" evidence="1">
    <location>
        <begin position="42"/>
        <end position="208"/>
    </location>
</feature>
<evidence type="ECO:0000313" key="4">
    <source>
        <dbReference type="Proteomes" id="UP000197019"/>
    </source>
</evidence>
<dbReference type="RefSeq" id="WP_088617907.1">
    <property type="nucleotide sequence ID" value="NZ_CP022129.1"/>
</dbReference>
<protein>
    <submittedName>
        <fullName evidence="2">ATPase</fullName>
    </submittedName>
</protein>
<dbReference type="SUPFAM" id="SSF52540">
    <property type="entry name" value="P-loop containing nucleoside triphosphate hydrolases"/>
    <property type="match status" value="1"/>
</dbReference>
<dbReference type="EMBL" id="CP022129">
    <property type="protein sequence ID" value="ASF45024.1"/>
    <property type="molecule type" value="Genomic_DNA"/>
</dbReference>
<sequence>MYDGFYKLTRKPFQLNSDNDFFFKSEVHKRALAYMRYGLTQGEGFIVITGTPGTGKTMLIKQLLGSINPQKVTYGVIVSAQVGAEDILKVVAAALNLSYQEDDKATLLGKLEQFFAAEAAQGKRVLLIVDEAQNLPKNSLEELRMLANFERGGKTLLQLFLLGQNQFNKTLAQSDMEQFRQRVVATYQLKPLDEEQVKNYILFRLKRAGWQQSPHFSDVAFEEIFAHSKGIPRKINTLCERIMMLGFLDELQVIDQAVVQTVLADIAEEELDDGEVGALPANVNAAIAGSLEARVARLENLLADLHKVLAAYQPLPEE</sequence>
<dbReference type="GO" id="GO:0016887">
    <property type="term" value="F:ATP hydrolysis activity"/>
    <property type="evidence" value="ECO:0007669"/>
    <property type="project" value="InterPro"/>
</dbReference>
<dbReference type="AlphaFoldDB" id="A0A1Z4BUN5"/>
<evidence type="ECO:0000313" key="3">
    <source>
        <dbReference type="EMBL" id="POZ51121.1"/>
    </source>
</evidence>
<dbReference type="Proteomes" id="UP000197019">
    <property type="component" value="Chromosome"/>
</dbReference>
<dbReference type="Proteomes" id="UP000237423">
    <property type="component" value="Unassembled WGS sequence"/>
</dbReference>
<gene>
    <name evidence="3" type="ORF">AADEFJLK_03079</name>
    <name evidence="2" type="ORF">CEK71_02505</name>
</gene>
<name>A0A1Z4BUN5_9GAMM</name>